<evidence type="ECO:0000256" key="5">
    <source>
        <dbReference type="ARBA" id="ARBA00023136"/>
    </source>
</evidence>
<dbReference type="Gene3D" id="3.40.50.2300">
    <property type="match status" value="3"/>
</dbReference>
<accession>A0A2T7P5Q2</accession>
<reference evidence="10 11" key="1">
    <citation type="submission" date="2018-04" db="EMBL/GenBank/DDBJ databases">
        <title>The genome of golden apple snail Pomacea canaliculata provides insight into stress tolerance and invasive adaptation.</title>
        <authorList>
            <person name="Liu C."/>
            <person name="Liu B."/>
            <person name="Ren Y."/>
            <person name="Zhang Y."/>
            <person name="Wang H."/>
            <person name="Li S."/>
            <person name="Jiang F."/>
            <person name="Yin L."/>
            <person name="Zhang G."/>
            <person name="Qian W."/>
            <person name="Fan W."/>
        </authorList>
    </citation>
    <scope>NUCLEOTIDE SEQUENCE [LARGE SCALE GENOMIC DNA]</scope>
    <source>
        <strain evidence="10">SZHN2017</strain>
        <tissue evidence="10">Muscle</tissue>
    </source>
</reference>
<dbReference type="PANTHER" id="PTHR10519:SF78">
    <property type="entry name" value="G-PROTEIN COUPLED RECEPTORS FAMILY 3 PROFILE DOMAIN-CONTAINING PROTEIN"/>
    <property type="match status" value="1"/>
</dbReference>
<dbReference type="GO" id="GO:0007214">
    <property type="term" value="P:gamma-aminobutyric acid signaling pathway"/>
    <property type="evidence" value="ECO:0007669"/>
    <property type="project" value="TreeGrafter"/>
</dbReference>
<keyword evidence="5" id="KW-0472">Membrane</keyword>
<proteinExistence type="predicted"/>
<evidence type="ECO:0000256" key="8">
    <source>
        <dbReference type="ARBA" id="ARBA00023224"/>
    </source>
</evidence>
<dbReference type="GO" id="GO:0038039">
    <property type="term" value="C:G protein-coupled receptor heterodimeric complex"/>
    <property type="evidence" value="ECO:0007669"/>
    <property type="project" value="TreeGrafter"/>
</dbReference>
<dbReference type="Pfam" id="PF01094">
    <property type="entry name" value="ANF_receptor"/>
    <property type="match status" value="1"/>
</dbReference>
<evidence type="ECO:0000256" key="4">
    <source>
        <dbReference type="ARBA" id="ARBA00023040"/>
    </source>
</evidence>
<keyword evidence="11" id="KW-1185">Reference proteome</keyword>
<keyword evidence="4" id="KW-0297">G-protein coupled receptor</keyword>
<evidence type="ECO:0000259" key="9">
    <source>
        <dbReference type="Pfam" id="PF01094"/>
    </source>
</evidence>
<keyword evidence="6" id="KW-0675">Receptor</keyword>
<dbReference type="OrthoDB" id="10056676at2759"/>
<evidence type="ECO:0000313" key="10">
    <source>
        <dbReference type="EMBL" id="PVD28713.1"/>
    </source>
</evidence>
<evidence type="ECO:0000256" key="6">
    <source>
        <dbReference type="ARBA" id="ARBA00023170"/>
    </source>
</evidence>
<dbReference type="Proteomes" id="UP000245119">
    <property type="component" value="Linkage Group LG6"/>
</dbReference>
<dbReference type="InterPro" id="IPR001828">
    <property type="entry name" value="ANF_lig-bd_rcpt"/>
</dbReference>
<keyword evidence="3" id="KW-1133">Transmembrane helix</keyword>
<evidence type="ECO:0000256" key="2">
    <source>
        <dbReference type="ARBA" id="ARBA00022692"/>
    </source>
</evidence>
<feature type="domain" description="Receptor ligand binding region" evidence="9">
    <location>
        <begin position="122"/>
        <end position="296"/>
    </location>
</feature>
<comment type="caution">
    <text evidence="10">The sequence shown here is derived from an EMBL/GenBank/DDBJ whole genome shotgun (WGS) entry which is preliminary data.</text>
</comment>
<dbReference type="AlphaFoldDB" id="A0A2T7P5Q2"/>
<dbReference type="GO" id="GO:0004965">
    <property type="term" value="F:G protein-coupled GABA receptor activity"/>
    <property type="evidence" value="ECO:0007669"/>
    <property type="project" value="InterPro"/>
</dbReference>
<evidence type="ECO:0000256" key="7">
    <source>
        <dbReference type="ARBA" id="ARBA00023180"/>
    </source>
</evidence>
<dbReference type="PRINTS" id="PR00248">
    <property type="entry name" value="GPCRMGR"/>
</dbReference>
<dbReference type="InterPro" id="IPR002455">
    <property type="entry name" value="GPCR3_GABA-B"/>
</dbReference>
<sequence length="328" mass="35752">MNPQSLSELAERILCILSEHVSITGICPIRHIRLTTTFSRRLPVSLVTTPVIQRPTSSEVSCAHVAMLRSLQLLAHLLVTSLLPRITTATETTVTPGEKTRDLYIMGLYPRSGSWQGGESMLTASLMAVRQINSMPDILPGYRLNIIANDTLVSVGVVVYLYTGECGCGGVFVHRSITGMCDTVPRRTLGLDECDPGIGIKVMFHQLFTPPTKMAIMGDGCSIVSEVTARASHLWNLVQVSYLSVSPALSDKAKFPLFARVTAPDTQTNPVRLLLLQTFGWRRVATIHQSYDLFAAGSPLLSGIVSPVKGCFSSHEPYYLARLAASIH</sequence>
<dbReference type="InterPro" id="IPR000337">
    <property type="entry name" value="GPCR_3"/>
</dbReference>
<dbReference type="STRING" id="400727.A0A2T7P5Q2"/>
<name>A0A2T7P5Q2_POMCA</name>
<keyword evidence="2" id="KW-0812">Transmembrane</keyword>
<keyword evidence="8" id="KW-0807">Transducer</keyword>
<keyword evidence="7" id="KW-0325">Glycoprotein</keyword>
<comment type="subcellular location">
    <subcellularLocation>
        <location evidence="1">Membrane</location>
        <topology evidence="1">Multi-pass membrane protein</topology>
    </subcellularLocation>
</comment>
<dbReference type="PANTHER" id="PTHR10519">
    <property type="entry name" value="GABA-B RECEPTOR"/>
    <property type="match status" value="1"/>
</dbReference>
<protein>
    <recommendedName>
        <fullName evidence="9">Receptor ligand binding region domain-containing protein</fullName>
    </recommendedName>
</protein>
<evidence type="ECO:0000256" key="3">
    <source>
        <dbReference type="ARBA" id="ARBA00022989"/>
    </source>
</evidence>
<dbReference type="EMBL" id="PZQS01000006">
    <property type="protein sequence ID" value="PVD28713.1"/>
    <property type="molecule type" value="Genomic_DNA"/>
</dbReference>
<evidence type="ECO:0000256" key="1">
    <source>
        <dbReference type="ARBA" id="ARBA00004141"/>
    </source>
</evidence>
<dbReference type="InterPro" id="IPR028082">
    <property type="entry name" value="Peripla_BP_I"/>
</dbReference>
<evidence type="ECO:0000313" key="11">
    <source>
        <dbReference type="Proteomes" id="UP000245119"/>
    </source>
</evidence>
<gene>
    <name evidence="10" type="ORF">C0Q70_11307</name>
</gene>
<organism evidence="10 11">
    <name type="scientific">Pomacea canaliculata</name>
    <name type="common">Golden apple snail</name>
    <dbReference type="NCBI Taxonomy" id="400727"/>
    <lineage>
        <taxon>Eukaryota</taxon>
        <taxon>Metazoa</taxon>
        <taxon>Spiralia</taxon>
        <taxon>Lophotrochozoa</taxon>
        <taxon>Mollusca</taxon>
        <taxon>Gastropoda</taxon>
        <taxon>Caenogastropoda</taxon>
        <taxon>Architaenioglossa</taxon>
        <taxon>Ampullarioidea</taxon>
        <taxon>Ampullariidae</taxon>
        <taxon>Pomacea</taxon>
    </lineage>
</organism>
<dbReference type="SUPFAM" id="SSF53822">
    <property type="entry name" value="Periplasmic binding protein-like I"/>
    <property type="match status" value="1"/>
</dbReference>